<dbReference type="GO" id="GO:0015833">
    <property type="term" value="P:peptide transport"/>
    <property type="evidence" value="ECO:0007669"/>
    <property type="project" value="InterPro"/>
</dbReference>
<reference evidence="11" key="2">
    <citation type="journal article" date="2018" name="ISME J.">
        <title>A dynamic microbial community with high functional redundancy inhabits the cold, oxic subseafloor aquifer.</title>
        <authorList>
            <person name="Tully B.J."/>
            <person name="Wheat C.G."/>
            <person name="Glazer B.T."/>
            <person name="Huber J.A."/>
        </authorList>
    </citation>
    <scope>NUCLEOTIDE SEQUENCE</scope>
    <source>
        <strain evidence="11">NORP83</strain>
    </source>
</reference>
<keyword evidence="9" id="KW-0472">Membrane</keyword>
<feature type="domain" description="ABC transporter" evidence="10">
    <location>
        <begin position="9"/>
        <end position="265"/>
    </location>
</feature>
<dbReference type="PANTHER" id="PTHR43297:SF14">
    <property type="entry name" value="ATPASE AAA-TYPE CORE DOMAIN-CONTAINING PROTEIN"/>
    <property type="match status" value="1"/>
</dbReference>
<dbReference type="InterPro" id="IPR017871">
    <property type="entry name" value="ABC_transporter-like_CS"/>
</dbReference>
<accession>A0A2A4Z603</accession>
<dbReference type="GO" id="GO:0005886">
    <property type="term" value="C:plasma membrane"/>
    <property type="evidence" value="ECO:0007669"/>
    <property type="project" value="UniProtKB-SubCell"/>
</dbReference>
<evidence type="ECO:0000256" key="9">
    <source>
        <dbReference type="ARBA" id="ARBA00023136"/>
    </source>
</evidence>
<dbReference type="InterPro" id="IPR013563">
    <property type="entry name" value="Oligopep_ABC_C"/>
</dbReference>
<keyword evidence="4" id="KW-1003">Cell membrane</keyword>
<evidence type="ECO:0000256" key="7">
    <source>
        <dbReference type="ARBA" id="ARBA00022840"/>
    </source>
</evidence>
<evidence type="ECO:0000256" key="2">
    <source>
        <dbReference type="ARBA" id="ARBA00005417"/>
    </source>
</evidence>
<dbReference type="InterPro" id="IPR050388">
    <property type="entry name" value="ABC_Ni/Peptide_Import"/>
</dbReference>
<organism evidence="11">
    <name type="scientific">OCS116 cluster bacterium</name>
    <dbReference type="NCBI Taxonomy" id="2030921"/>
    <lineage>
        <taxon>Bacteria</taxon>
        <taxon>Pseudomonadati</taxon>
        <taxon>Pseudomonadota</taxon>
        <taxon>Alphaproteobacteria</taxon>
        <taxon>OCS116 cluster</taxon>
    </lineage>
</organism>
<comment type="subcellular location">
    <subcellularLocation>
        <location evidence="1">Cell inner membrane</location>
        <topology evidence="1">Peripheral membrane protein</topology>
    </subcellularLocation>
</comment>
<dbReference type="CDD" id="cd03257">
    <property type="entry name" value="ABC_NikE_OppD_transporters"/>
    <property type="match status" value="2"/>
</dbReference>
<dbReference type="EMBL" id="NVUS01000004">
    <property type="protein sequence ID" value="PCJ02433.1"/>
    <property type="molecule type" value="Genomic_DNA"/>
</dbReference>
<dbReference type="InterPro" id="IPR003593">
    <property type="entry name" value="AAA+_ATPase"/>
</dbReference>
<dbReference type="GO" id="GO:0055085">
    <property type="term" value="P:transmembrane transport"/>
    <property type="evidence" value="ECO:0007669"/>
    <property type="project" value="UniProtKB-ARBA"/>
</dbReference>
<gene>
    <name evidence="11" type="ORF">COB13_04365</name>
</gene>
<dbReference type="FunFam" id="3.40.50.300:FF:000016">
    <property type="entry name" value="Oligopeptide ABC transporter ATP-binding component"/>
    <property type="match status" value="2"/>
</dbReference>
<evidence type="ECO:0000313" key="11">
    <source>
        <dbReference type="EMBL" id="PCJ02433.1"/>
    </source>
</evidence>
<keyword evidence="3" id="KW-0813">Transport</keyword>
<keyword evidence="8" id="KW-1278">Translocase</keyword>
<evidence type="ECO:0000256" key="1">
    <source>
        <dbReference type="ARBA" id="ARBA00004417"/>
    </source>
</evidence>
<protein>
    <submittedName>
        <fullName evidence="11">ABC transporter ATP-binding protein</fullName>
    </submittedName>
</protein>
<dbReference type="PROSITE" id="PS50893">
    <property type="entry name" value="ABC_TRANSPORTER_2"/>
    <property type="match status" value="2"/>
</dbReference>
<dbReference type="GO" id="GO:0005524">
    <property type="term" value="F:ATP binding"/>
    <property type="evidence" value="ECO:0007669"/>
    <property type="project" value="UniProtKB-KW"/>
</dbReference>
<dbReference type="Pfam" id="PF08352">
    <property type="entry name" value="oligo_HPY"/>
    <property type="match status" value="2"/>
</dbReference>
<comment type="similarity">
    <text evidence="2">Belongs to the ABC transporter superfamily.</text>
</comment>
<evidence type="ECO:0000256" key="4">
    <source>
        <dbReference type="ARBA" id="ARBA00022475"/>
    </source>
</evidence>
<sequence>MNNRKRPILQVKNLSVDFPIHKQTIKAVQDVSFDLYAGETLCVVGESGSGKSVTARAILQLIVNPGKIMQGELLFESLEGAVDIAQLDKKGKQIRKIRGNEIAMIFQEPMTSLSPVHTIGHQLVEAILLHNDISKAEAKSQAAELLRRVKIPNPEQALNSYSFEFSGGMRQRAMIAMALSCKPKVLIADEPTTALDVTTQAEILDLIAELQKDEEMAVLFITHDMGVVAQIADRVMVMYRGQKIEDGLVQQVLEQPKEAYTKALLNSVLKLETPPMHAKLDAKPKTVIDVKDLKLQFSSGGGLFKKPTLVVKAIDGVNLTINEGERLGIVGESGSGKTTLGRSLLGIYPPNEGVINYTRKTGEIIQIEKANKATLKSIYGEMRMIFQDPHSSLNPRMTIFETIAEPLRANTDMSMAQMRDRVQFLLEKVGMPSEVANRYPHAFSGGQRQRICIARAIALNPRVIIADEPTSALDVSLRHQVLDLMLNLQKEFGIAYIFISHDISVVRYFCDRVAVMEKGKIVEIGDVAQICDAPQHPYTQKLISSVPRPDLKYRKKPLLQTTMAYGDV</sequence>
<dbReference type="InterPro" id="IPR003439">
    <property type="entry name" value="ABC_transporter-like_ATP-bd"/>
</dbReference>
<dbReference type="PANTHER" id="PTHR43297">
    <property type="entry name" value="OLIGOPEPTIDE TRANSPORT ATP-BINDING PROTEIN APPD"/>
    <property type="match status" value="1"/>
</dbReference>
<dbReference type="AlphaFoldDB" id="A0A2A4Z603"/>
<dbReference type="GO" id="GO:0016887">
    <property type="term" value="F:ATP hydrolysis activity"/>
    <property type="evidence" value="ECO:0007669"/>
    <property type="project" value="InterPro"/>
</dbReference>
<name>A0A2A4Z603_9PROT</name>
<dbReference type="InterPro" id="IPR027417">
    <property type="entry name" value="P-loop_NTPase"/>
</dbReference>
<dbReference type="SUPFAM" id="SSF52540">
    <property type="entry name" value="P-loop containing nucleoside triphosphate hydrolases"/>
    <property type="match status" value="2"/>
</dbReference>
<comment type="caution">
    <text evidence="11">The sequence shown here is derived from an EMBL/GenBank/DDBJ whole genome shotgun (WGS) entry which is preliminary data.</text>
</comment>
<dbReference type="NCBIfam" id="NF007739">
    <property type="entry name" value="PRK10419.1"/>
    <property type="match status" value="2"/>
</dbReference>
<reference key="1">
    <citation type="submission" date="2017-08" db="EMBL/GenBank/DDBJ databases">
        <title>A dynamic microbial community with high functional redundancy inhabits the cold, oxic subseafloor aquifer.</title>
        <authorList>
            <person name="Tully B.J."/>
            <person name="Wheat C.G."/>
            <person name="Glazer B.T."/>
            <person name="Huber J.A."/>
        </authorList>
    </citation>
    <scope>NUCLEOTIDE SEQUENCE [LARGE SCALE GENOMIC DNA]</scope>
</reference>
<evidence type="ECO:0000256" key="5">
    <source>
        <dbReference type="ARBA" id="ARBA00022519"/>
    </source>
</evidence>
<dbReference type="Pfam" id="PF00005">
    <property type="entry name" value="ABC_tran"/>
    <property type="match status" value="2"/>
</dbReference>
<evidence type="ECO:0000256" key="6">
    <source>
        <dbReference type="ARBA" id="ARBA00022741"/>
    </source>
</evidence>
<keyword evidence="5" id="KW-0997">Cell inner membrane</keyword>
<evidence type="ECO:0000256" key="8">
    <source>
        <dbReference type="ARBA" id="ARBA00022967"/>
    </source>
</evidence>
<keyword evidence="6" id="KW-0547">Nucleotide-binding</keyword>
<dbReference type="NCBIfam" id="NF008453">
    <property type="entry name" value="PRK11308.1"/>
    <property type="match status" value="2"/>
</dbReference>
<proteinExistence type="inferred from homology"/>
<keyword evidence="7 11" id="KW-0067">ATP-binding</keyword>
<dbReference type="SMART" id="SM00382">
    <property type="entry name" value="AAA"/>
    <property type="match status" value="2"/>
</dbReference>
<dbReference type="PROSITE" id="PS00211">
    <property type="entry name" value="ABC_TRANSPORTER_1"/>
    <property type="match status" value="2"/>
</dbReference>
<dbReference type="Gene3D" id="3.40.50.300">
    <property type="entry name" value="P-loop containing nucleotide triphosphate hydrolases"/>
    <property type="match status" value="2"/>
</dbReference>
<evidence type="ECO:0000256" key="3">
    <source>
        <dbReference type="ARBA" id="ARBA00022448"/>
    </source>
</evidence>
<feature type="domain" description="ABC transporter" evidence="10">
    <location>
        <begin position="288"/>
        <end position="543"/>
    </location>
</feature>
<evidence type="ECO:0000259" key="10">
    <source>
        <dbReference type="PROSITE" id="PS50893"/>
    </source>
</evidence>